<dbReference type="OrthoDB" id="350604at2157"/>
<dbReference type="SUPFAM" id="SSF55874">
    <property type="entry name" value="ATPase domain of HSP90 chaperone/DNA topoisomerase II/histidine kinase"/>
    <property type="match status" value="1"/>
</dbReference>
<sequence>MSESSDRAGLPKSVEYQPLPNIYRAFAAGASPYAIVSETIDNSIDFVRRQALDGAKYPDTLKVEVRYEPPSTTESDAENSAVDDQSPERLIIVDNAGGVPPNELARFFQLGHTDAPPEGIGRFGVGAKRLIGIGDRIKYESHANGYEVAAGFEVDARDLKATENNKLADDDVYQSDVYRVDDLEEGHTRIIVEDLNENVWSNLLGRDRDEIDERASDSLWRLGETYEHFLRNGIHIAAPSSETEGSIEFELSWSGPEHGEQVDVPNPVQLSWLPLDGLHPRRYERLPFANTTEIELEDALRADITVALMPSSKPKDAGLTVTMNNRNVLFRDTDNDLFSTRYLGKFRESQGHGRLHCVIELYGPAEDMPWSDTKDGLDGTQEITDHLLNVTENALSEYRRQTYENLPKWILAAYSGEDIQTFDNHIRDEISETVETIDKSNSKVNSPRFNEKPGSTATGKYYRLYPERDGLIKRVRLHSELRIRADDSVAIKGLPAYRRYFETEYDHESITELSPKECPDPEDFEVPVFADSPNTIPLIEDIKKLAETHAAEERAITNETDGVPAWLLPRYQEEFKQHGTTLESATTIGEFDFDSWRAKHSTSEDVRRGPEFSEPESEPSPDQPDSPDKRPTRSSPADRLIESSSETTGRSSSGNHGGSSSTTETSKGQSSEDSTDLSNFQRSSVVSDSGTEEASIPEREVPSPDFDSQQLEELRSVLELDDDASMATVVDTVRELQSERQRIQNERKQLINYLEQLSDVVNFEMIFDEPPDLEALKEDKNEP</sequence>
<dbReference type="GO" id="GO:0005524">
    <property type="term" value="F:ATP binding"/>
    <property type="evidence" value="ECO:0007669"/>
    <property type="project" value="UniProtKB-KW"/>
</dbReference>
<dbReference type="AlphaFoldDB" id="A0A8J7Y4S6"/>
<evidence type="ECO:0000313" key="3">
    <source>
        <dbReference type="EMBL" id="MBV0924750.1"/>
    </source>
</evidence>
<keyword evidence="1" id="KW-0175">Coiled coil</keyword>
<feature type="coiled-coil region" evidence="1">
    <location>
        <begin position="726"/>
        <end position="760"/>
    </location>
</feature>
<keyword evidence="3" id="KW-0547">Nucleotide-binding</keyword>
<reference evidence="3 4" key="1">
    <citation type="submission" date="2021-06" db="EMBL/GenBank/DDBJ databases">
        <title>New haloarchaea isolates fom saline soil.</title>
        <authorList>
            <person name="Duran-Viseras A."/>
            <person name="Sanchez-Porro C.S."/>
            <person name="Ventosa A."/>
        </authorList>
    </citation>
    <scope>NUCLEOTIDE SEQUENCE [LARGE SCALE GENOMIC DNA]</scope>
    <source>
        <strain evidence="3 4">JCM 183640</strain>
    </source>
</reference>
<name>A0A8J7Y4S6_9EURY</name>
<evidence type="ECO:0000313" key="4">
    <source>
        <dbReference type="Proteomes" id="UP000766550"/>
    </source>
</evidence>
<gene>
    <name evidence="3" type="ORF">KTS45_11120</name>
</gene>
<dbReference type="Proteomes" id="UP000766550">
    <property type="component" value="Unassembled WGS sequence"/>
</dbReference>
<evidence type="ECO:0000256" key="2">
    <source>
        <dbReference type="SAM" id="MobiDB-lite"/>
    </source>
</evidence>
<feature type="compositionally biased region" description="Low complexity" evidence="2">
    <location>
        <begin position="642"/>
        <end position="671"/>
    </location>
</feature>
<dbReference type="InterPro" id="IPR036890">
    <property type="entry name" value="HATPase_C_sf"/>
</dbReference>
<keyword evidence="4" id="KW-1185">Reference proteome</keyword>
<organism evidence="3 4">
    <name type="scientific">Haloarcula limicola</name>
    <dbReference type="NCBI Taxonomy" id="1429915"/>
    <lineage>
        <taxon>Archaea</taxon>
        <taxon>Methanobacteriati</taxon>
        <taxon>Methanobacteriota</taxon>
        <taxon>Stenosarchaea group</taxon>
        <taxon>Halobacteria</taxon>
        <taxon>Halobacteriales</taxon>
        <taxon>Haloarculaceae</taxon>
        <taxon>Haloarcula</taxon>
    </lineage>
</organism>
<evidence type="ECO:0000256" key="1">
    <source>
        <dbReference type="SAM" id="Coils"/>
    </source>
</evidence>
<proteinExistence type="predicted"/>
<feature type="compositionally biased region" description="Polar residues" evidence="2">
    <location>
        <begin position="676"/>
        <end position="689"/>
    </location>
</feature>
<accession>A0A8J7Y4S6</accession>
<dbReference type="Gene3D" id="3.30.565.10">
    <property type="entry name" value="Histidine kinase-like ATPase, C-terminal domain"/>
    <property type="match status" value="1"/>
</dbReference>
<feature type="region of interest" description="Disordered" evidence="2">
    <location>
        <begin position="599"/>
        <end position="708"/>
    </location>
</feature>
<feature type="compositionally biased region" description="Basic and acidic residues" evidence="2">
    <location>
        <begin position="599"/>
        <end position="611"/>
    </location>
</feature>
<dbReference type="RefSeq" id="WP_162317610.1">
    <property type="nucleotide sequence ID" value="NZ_JAHQXF010000002.1"/>
</dbReference>
<dbReference type="EMBL" id="JAHQXF010000002">
    <property type="protein sequence ID" value="MBV0924750.1"/>
    <property type="molecule type" value="Genomic_DNA"/>
</dbReference>
<protein>
    <submittedName>
        <fullName evidence="3">ATP-binding protein</fullName>
    </submittedName>
</protein>
<comment type="caution">
    <text evidence="3">The sequence shown here is derived from an EMBL/GenBank/DDBJ whole genome shotgun (WGS) entry which is preliminary data.</text>
</comment>
<keyword evidence="3" id="KW-0067">ATP-binding</keyword>